<evidence type="ECO:0000256" key="2">
    <source>
        <dbReference type="ARBA" id="ARBA00022516"/>
    </source>
</evidence>
<dbReference type="FunFam" id="1.10.1040.10:FF:000001">
    <property type="entry name" value="Glycerol-3-phosphate dehydrogenase [NAD(P)+]"/>
    <property type="match status" value="1"/>
</dbReference>
<feature type="binding site" evidence="16">
    <location>
        <position position="252"/>
    </location>
    <ligand>
        <name>NAD(+)</name>
        <dbReference type="ChEBI" id="CHEBI:57540"/>
    </ligand>
</feature>
<feature type="binding site" evidence="13">
    <location>
        <position position="252"/>
    </location>
    <ligand>
        <name>sn-glycerol 3-phosphate</name>
        <dbReference type="ChEBI" id="CHEBI:57597"/>
    </ligand>
</feature>
<evidence type="ECO:0000256" key="3">
    <source>
        <dbReference type="ARBA" id="ARBA00022857"/>
    </source>
</evidence>
<dbReference type="PANTHER" id="PTHR11728:SF1">
    <property type="entry name" value="GLYCEROL-3-PHOSPHATE DEHYDROGENASE [NAD(+)] 2, CHLOROPLASTIC"/>
    <property type="match status" value="1"/>
</dbReference>
<feature type="binding site" evidence="16">
    <location>
        <position position="137"/>
    </location>
    <ligand>
        <name>NAD(+)</name>
        <dbReference type="ChEBI" id="CHEBI:57540"/>
    </ligand>
</feature>
<keyword evidence="3 13" id="KW-0521">NADP</keyword>
<feature type="binding site" evidence="13">
    <location>
        <position position="278"/>
    </location>
    <ligand>
        <name>NADPH</name>
        <dbReference type="ChEBI" id="CHEBI:57783"/>
    </ligand>
</feature>
<dbReference type="GO" id="GO:0046167">
    <property type="term" value="P:glycerol-3-phosphate biosynthetic process"/>
    <property type="evidence" value="ECO:0007669"/>
    <property type="project" value="UniProtKB-UniRule"/>
</dbReference>
<dbReference type="EMBL" id="LIZT01000006">
    <property type="protein sequence ID" value="KPJ51091.1"/>
    <property type="molecule type" value="Genomic_DNA"/>
</dbReference>
<dbReference type="SUPFAM" id="SSF51735">
    <property type="entry name" value="NAD(P)-binding Rossmann-fold domains"/>
    <property type="match status" value="1"/>
</dbReference>
<dbReference type="GO" id="GO:0006650">
    <property type="term" value="P:glycerophospholipid metabolic process"/>
    <property type="evidence" value="ECO:0007669"/>
    <property type="project" value="UniProtKB-UniRule"/>
</dbReference>
<dbReference type="HAMAP" id="MF_00394">
    <property type="entry name" value="NAD_Glyc3P_dehydrog"/>
    <property type="match status" value="1"/>
</dbReference>
<gene>
    <name evidence="13 20" type="primary">gpsA</name>
    <name evidence="20" type="ORF">AMJ40_00860</name>
</gene>
<dbReference type="GO" id="GO:0005975">
    <property type="term" value="P:carbohydrate metabolic process"/>
    <property type="evidence" value="ECO:0007669"/>
    <property type="project" value="InterPro"/>
</dbReference>
<dbReference type="Proteomes" id="UP000051124">
    <property type="component" value="Unassembled WGS sequence"/>
</dbReference>
<feature type="binding site" evidence="13">
    <location>
        <position position="251"/>
    </location>
    <ligand>
        <name>sn-glycerol 3-phosphate</name>
        <dbReference type="ChEBI" id="CHEBI:57597"/>
    </ligand>
</feature>
<dbReference type="NCBIfam" id="NF000940">
    <property type="entry name" value="PRK00094.1-2"/>
    <property type="match status" value="1"/>
</dbReference>
<evidence type="ECO:0000256" key="12">
    <source>
        <dbReference type="ARBA" id="ARBA00080511"/>
    </source>
</evidence>
<dbReference type="Pfam" id="PF07479">
    <property type="entry name" value="NAD_Gly3P_dh_C"/>
    <property type="match status" value="1"/>
</dbReference>
<evidence type="ECO:0000313" key="21">
    <source>
        <dbReference type="Proteomes" id="UP000051124"/>
    </source>
</evidence>
<feature type="binding site" evidence="13">
    <location>
        <position position="241"/>
    </location>
    <ligand>
        <name>sn-glycerol 3-phosphate</name>
        <dbReference type="ChEBI" id="CHEBI:57597"/>
    </ligand>
</feature>
<keyword evidence="2 13" id="KW-0444">Lipid biosynthesis</keyword>
<dbReference type="InterPro" id="IPR036291">
    <property type="entry name" value="NAD(P)-bd_dom_sf"/>
</dbReference>
<evidence type="ECO:0000256" key="16">
    <source>
        <dbReference type="PIRSR" id="PIRSR000114-3"/>
    </source>
</evidence>
<evidence type="ECO:0000256" key="9">
    <source>
        <dbReference type="ARBA" id="ARBA00052716"/>
    </source>
</evidence>
<feature type="binding site" evidence="13">
    <location>
        <position position="133"/>
    </location>
    <ligand>
        <name>sn-glycerol 3-phosphate</name>
        <dbReference type="ChEBI" id="CHEBI:57597"/>
    </ligand>
</feature>
<feature type="binding site" evidence="13">
    <location>
        <position position="105"/>
    </location>
    <ligand>
        <name>sn-glycerol 3-phosphate</name>
        <dbReference type="ChEBI" id="CHEBI:57597"/>
    </ligand>
</feature>
<sequence>MATVTILGAGNWGTTLALLLDRKGEKVKLWEFHPERASRLSQLRENTQFLPGFTIPGGIEISSDIEESISGSEVFVFALPSSAVREAARSLAKRTDGVLLLNASKGLEHETLMRMSEVILQEIPGALVASLSGPCIANEVVREVPTTVVVASRSRALCEELQRLLMTPRFRVYTQDDIVGVELGGALKNVIAIAAGMCDGLGLGVNSKSALITRGLAEITRLGTSLGANPLTFAGLSGLGDLVTTCFSTHSRNRRVGEEIGRGKRLDQVLSELVMVAEGVNTTHCAVKLSQTEAVEMPITREVHSVLFEGKDPRDAITELMMRPPKPEVWS</sequence>
<dbReference type="AlphaFoldDB" id="A0A0S7WLZ5"/>
<evidence type="ECO:0000256" key="11">
    <source>
        <dbReference type="ARBA" id="ARBA00069372"/>
    </source>
</evidence>
<dbReference type="Pfam" id="PF01210">
    <property type="entry name" value="NAD_Gly3P_dh_N"/>
    <property type="match status" value="1"/>
</dbReference>
<evidence type="ECO:0000256" key="13">
    <source>
        <dbReference type="HAMAP-Rule" id="MF_00394"/>
    </source>
</evidence>
<feature type="active site" description="Proton acceptor" evidence="13 14">
    <location>
        <position position="188"/>
    </location>
</feature>
<name>A0A0S7WLZ5_UNCT6</name>
<dbReference type="GO" id="GO:0046168">
    <property type="term" value="P:glycerol-3-phosphate catabolic process"/>
    <property type="evidence" value="ECO:0007669"/>
    <property type="project" value="InterPro"/>
</dbReference>
<feature type="domain" description="Glycerol-3-phosphate dehydrogenase NAD-dependent N-terminal" evidence="18">
    <location>
        <begin position="4"/>
        <end position="156"/>
    </location>
</feature>
<organism evidence="20 21">
    <name type="scientific">candidate division TA06 bacterium DG_26</name>
    <dbReference type="NCBI Taxonomy" id="1703771"/>
    <lineage>
        <taxon>Bacteria</taxon>
        <taxon>Bacteria division TA06</taxon>
    </lineage>
</organism>
<keyword evidence="13" id="KW-0547">Nucleotide-binding</keyword>
<keyword evidence="6 13" id="KW-0443">Lipid metabolism</keyword>
<dbReference type="FunFam" id="3.40.50.720:FF:000019">
    <property type="entry name" value="Glycerol-3-phosphate dehydrogenase [NAD(P)+]"/>
    <property type="match status" value="1"/>
</dbReference>
<dbReference type="GO" id="GO:0008654">
    <property type="term" value="P:phospholipid biosynthetic process"/>
    <property type="evidence" value="ECO:0007669"/>
    <property type="project" value="UniProtKB-KW"/>
</dbReference>
<dbReference type="SUPFAM" id="SSF48179">
    <property type="entry name" value="6-phosphogluconate dehydrogenase C-terminal domain-like"/>
    <property type="match status" value="1"/>
</dbReference>
<evidence type="ECO:0000256" key="10">
    <source>
        <dbReference type="ARBA" id="ARBA00066687"/>
    </source>
</evidence>
<dbReference type="GO" id="GO:0141152">
    <property type="term" value="F:glycerol-3-phosphate dehydrogenase (NAD+) activity"/>
    <property type="evidence" value="ECO:0007669"/>
    <property type="project" value="RHEA"/>
</dbReference>
<dbReference type="UniPathway" id="UPA00940"/>
<dbReference type="InterPro" id="IPR011128">
    <property type="entry name" value="G3P_DH_NAD-dep_N"/>
</dbReference>
<dbReference type="PRINTS" id="PR00077">
    <property type="entry name" value="GPDHDRGNASE"/>
</dbReference>
<dbReference type="PROSITE" id="PS00957">
    <property type="entry name" value="NAD_G3PDH"/>
    <property type="match status" value="1"/>
</dbReference>
<feature type="binding site" evidence="13">
    <location>
        <position position="276"/>
    </location>
    <ligand>
        <name>NADPH</name>
        <dbReference type="ChEBI" id="CHEBI:57783"/>
    </ligand>
</feature>
<dbReference type="EC" id="1.1.1.94" evidence="10 13"/>
<feature type="binding site" evidence="13">
    <location>
        <position position="253"/>
    </location>
    <ligand>
        <name>sn-glycerol 3-phosphate</name>
        <dbReference type="ChEBI" id="CHEBI:57597"/>
    </ligand>
</feature>
<dbReference type="PIRSF" id="PIRSF000114">
    <property type="entry name" value="Glycerol-3-P_dh"/>
    <property type="match status" value="1"/>
</dbReference>
<evidence type="ECO:0000256" key="7">
    <source>
        <dbReference type="ARBA" id="ARBA00023209"/>
    </source>
</evidence>
<feature type="binding site" evidence="13">
    <location>
        <position position="105"/>
    </location>
    <ligand>
        <name>NADPH</name>
        <dbReference type="ChEBI" id="CHEBI:57783"/>
    </ligand>
</feature>
<keyword evidence="13" id="KW-0963">Cytoplasm</keyword>
<evidence type="ECO:0000313" key="20">
    <source>
        <dbReference type="EMBL" id="KPJ51091.1"/>
    </source>
</evidence>
<evidence type="ECO:0000256" key="5">
    <source>
        <dbReference type="ARBA" id="ARBA00023027"/>
    </source>
</evidence>
<evidence type="ECO:0000256" key="8">
    <source>
        <dbReference type="ARBA" id="ARBA00023264"/>
    </source>
</evidence>
<dbReference type="InterPro" id="IPR013328">
    <property type="entry name" value="6PGD_dom2"/>
</dbReference>
<proteinExistence type="inferred from homology"/>
<feature type="binding site" evidence="13">
    <location>
        <position position="12"/>
    </location>
    <ligand>
        <name>NADPH</name>
        <dbReference type="ChEBI" id="CHEBI:57783"/>
    </ligand>
</feature>
<dbReference type="InterPro" id="IPR006168">
    <property type="entry name" value="G3P_DH_NAD-dep"/>
</dbReference>
<comment type="function">
    <text evidence="13">Catalyzes the reduction of the glycolytic intermediate dihydroxyacetone phosphate (DHAP) to sn-glycerol 3-phosphate (G3P), the key precursor for phospholipid synthesis.</text>
</comment>
<evidence type="ECO:0000259" key="18">
    <source>
        <dbReference type="Pfam" id="PF01210"/>
    </source>
</evidence>
<dbReference type="GO" id="GO:0051287">
    <property type="term" value="F:NAD binding"/>
    <property type="evidence" value="ECO:0007669"/>
    <property type="project" value="InterPro"/>
</dbReference>
<dbReference type="GO" id="GO:0005829">
    <property type="term" value="C:cytosol"/>
    <property type="evidence" value="ECO:0007669"/>
    <property type="project" value="TreeGrafter"/>
</dbReference>
<comment type="caution">
    <text evidence="13">Lacks conserved residue(s) required for the propagation of feature annotation.</text>
</comment>
<accession>A0A0S7WLZ5</accession>
<keyword evidence="7 13" id="KW-0594">Phospholipid biosynthesis</keyword>
<dbReference type="PATRIC" id="fig|1703771.3.peg.1495"/>
<dbReference type="InterPro" id="IPR006109">
    <property type="entry name" value="G3P_DH_NAD-dep_C"/>
</dbReference>
<protein>
    <recommendedName>
        <fullName evidence="11 13">Glycerol-3-phosphate dehydrogenase [NAD(P)+]</fullName>
        <ecNumber evidence="10 13">1.1.1.94</ecNumber>
    </recommendedName>
    <alternativeName>
        <fullName evidence="13">NAD(P)(+)-dependent glycerol-3-phosphate dehydrogenase</fullName>
    </alternativeName>
    <alternativeName>
        <fullName evidence="12 13">NAD(P)H-dependent dihydroxyacetone-phosphate reductase</fullName>
    </alternativeName>
</protein>
<evidence type="ECO:0000256" key="1">
    <source>
        <dbReference type="ARBA" id="ARBA00011009"/>
    </source>
</evidence>
<evidence type="ECO:0000256" key="14">
    <source>
        <dbReference type="PIRSR" id="PIRSR000114-1"/>
    </source>
</evidence>
<feature type="domain" description="Glycerol-3-phosphate dehydrogenase NAD-dependent C-terminal" evidence="19">
    <location>
        <begin position="177"/>
        <end position="317"/>
    </location>
</feature>
<feature type="binding site" evidence="13">
    <location>
        <position position="137"/>
    </location>
    <ligand>
        <name>NADPH</name>
        <dbReference type="ChEBI" id="CHEBI:57783"/>
    </ligand>
</feature>
<evidence type="ECO:0000256" key="4">
    <source>
        <dbReference type="ARBA" id="ARBA00023002"/>
    </source>
</evidence>
<feature type="binding site" evidence="15">
    <location>
        <position position="105"/>
    </location>
    <ligand>
        <name>substrate</name>
    </ligand>
</feature>
<dbReference type="GO" id="GO:0141153">
    <property type="term" value="F:glycerol-3-phosphate dehydrogenase (NADP+) activity"/>
    <property type="evidence" value="ECO:0007669"/>
    <property type="project" value="RHEA"/>
</dbReference>
<feature type="binding site" evidence="15">
    <location>
        <begin position="252"/>
        <end position="253"/>
    </location>
    <ligand>
        <name>substrate</name>
    </ligand>
</feature>
<comment type="catalytic activity">
    <reaction evidence="13">
        <text>sn-glycerol 3-phosphate + NAD(+) = dihydroxyacetone phosphate + NADH + H(+)</text>
        <dbReference type="Rhea" id="RHEA:11092"/>
        <dbReference type="ChEBI" id="CHEBI:15378"/>
        <dbReference type="ChEBI" id="CHEBI:57540"/>
        <dbReference type="ChEBI" id="CHEBI:57597"/>
        <dbReference type="ChEBI" id="CHEBI:57642"/>
        <dbReference type="ChEBI" id="CHEBI:57945"/>
        <dbReference type="EC" id="1.1.1.94"/>
    </reaction>
</comment>
<feature type="binding site" evidence="16">
    <location>
        <position position="32"/>
    </location>
    <ligand>
        <name>NAD(+)</name>
        <dbReference type="ChEBI" id="CHEBI:57540"/>
    </ligand>
</feature>
<comment type="pathway">
    <text evidence="13">Membrane lipid metabolism; glycerophospholipid metabolism.</text>
</comment>
<evidence type="ECO:0000256" key="15">
    <source>
        <dbReference type="PIRSR" id="PIRSR000114-2"/>
    </source>
</evidence>
<evidence type="ECO:0000256" key="17">
    <source>
        <dbReference type="RuleBase" id="RU000437"/>
    </source>
</evidence>
<comment type="caution">
    <text evidence="20">The sequence shown here is derived from an EMBL/GenBank/DDBJ whole genome shotgun (WGS) entry which is preliminary data.</text>
</comment>
<feature type="binding site" evidence="13">
    <location>
        <position position="33"/>
    </location>
    <ligand>
        <name>NADPH</name>
        <dbReference type="ChEBI" id="CHEBI:57783"/>
    </ligand>
</feature>
<dbReference type="Gene3D" id="3.40.50.720">
    <property type="entry name" value="NAD(P)-binding Rossmann-like Domain"/>
    <property type="match status" value="1"/>
</dbReference>
<dbReference type="Gene3D" id="1.10.1040.10">
    <property type="entry name" value="N-(1-d-carboxylethyl)-l-norvaline Dehydrogenase, domain 2"/>
    <property type="match status" value="1"/>
</dbReference>
<evidence type="ECO:0000259" key="19">
    <source>
        <dbReference type="Pfam" id="PF07479"/>
    </source>
</evidence>
<comment type="similarity">
    <text evidence="1 13 17">Belongs to the NAD-dependent glycerol-3-phosphate dehydrogenase family.</text>
</comment>
<reference evidence="20 21" key="1">
    <citation type="journal article" date="2015" name="Microbiome">
        <title>Genomic resolution of linkages in carbon, nitrogen, and sulfur cycling among widespread estuary sediment bacteria.</title>
        <authorList>
            <person name="Baker B.J."/>
            <person name="Lazar C.S."/>
            <person name="Teske A.P."/>
            <person name="Dick G.J."/>
        </authorList>
    </citation>
    <scope>NUCLEOTIDE SEQUENCE [LARGE SCALE GENOMIC DNA]</scope>
    <source>
        <strain evidence="20">DG_26</strain>
    </source>
</reference>
<evidence type="ECO:0000256" key="6">
    <source>
        <dbReference type="ARBA" id="ARBA00023098"/>
    </source>
</evidence>
<feature type="binding site" evidence="13">
    <location>
        <position position="252"/>
    </location>
    <ligand>
        <name>NADPH</name>
        <dbReference type="ChEBI" id="CHEBI:57783"/>
    </ligand>
</feature>
<comment type="subcellular location">
    <subcellularLocation>
        <location evidence="13">Cytoplasm</location>
    </subcellularLocation>
</comment>
<feature type="binding site" evidence="16">
    <location>
        <begin position="8"/>
        <end position="13"/>
    </location>
    <ligand>
        <name>NAD(+)</name>
        <dbReference type="ChEBI" id="CHEBI:57540"/>
    </ligand>
</feature>
<keyword evidence="4 13" id="KW-0560">Oxidoreductase</keyword>
<comment type="catalytic activity">
    <reaction evidence="9">
        <text>sn-glycerol 3-phosphate + NADP(+) = dihydroxyacetone phosphate + NADPH + H(+)</text>
        <dbReference type="Rhea" id="RHEA:11096"/>
        <dbReference type="ChEBI" id="CHEBI:15378"/>
        <dbReference type="ChEBI" id="CHEBI:57597"/>
        <dbReference type="ChEBI" id="CHEBI:57642"/>
        <dbReference type="ChEBI" id="CHEBI:57783"/>
        <dbReference type="ChEBI" id="CHEBI:58349"/>
        <dbReference type="EC" id="1.1.1.94"/>
    </reaction>
    <physiologicalReaction direction="right-to-left" evidence="9">
        <dbReference type="Rhea" id="RHEA:11098"/>
    </physiologicalReaction>
</comment>
<keyword evidence="5 13" id="KW-0520">NAD</keyword>
<keyword evidence="8 13" id="KW-1208">Phospholipid metabolism</keyword>
<dbReference type="PANTHER" id="PTHR11728">
    <property type="entry name" value="GLYCEROL-3-PHOSPHATE DEHYDROGENASE"/>
    <property type="match status" value="1"/>
</dbReference>
<feature type="binding site" evidence="13">
    <location>
        <position position="188"/>
    </location>
    <ligand>
        <name>sn-glycerol 3-phosphate</name>
        <dbReference type="ChEBI" id="CHEBI:57597"/>
    </ligand>
</feature>
<dbReference type="NCBIfam" id="NF000942">
    <property type="entry name" value="PRK00094.1-4"/>
    <property type="match status" value="1"/>
</dbReference>
<dbReference type="InterPro" id="IPR008927">
    <property type="entry name" value="6-PGluconate_DH-like_C_sf"/>
</dbReference>